<evidence type="ECO:0000313" key="5">
    <source>
        <dbReference type="EMBL" id="GAG67159.1"/>
    </source>
</evidence>
<dbReference type="Gene3D" id="3.40.50.2020">
    <property type="match status" value="1"/>
</dbReference>
<organism evidence="5">
    <name type="scientific">marine sediment metagenome</name>
    <dbReference type="NCBI Taxonomy" id="412755"/>
    <lineage>
        <taxon>unclassified sequences</taxon>
        <taxon>metagenomes</taxon>
        <taxon>ecological metagenomes</taxon>
    </lineage>
</organism>
<dbReference type="HAMAP" id="MF_01219">
    <property type="entry name" value="PyrR"/>
    <property type="match status" value="1"/>
</dbReference>
<dbReference type="PANTHER" id="PTHR11608">
    <property type="entry name" value="BIFUNCTIONAL PROTEIN PYRR"/>
    <property type="match status" value="1"/>
</dbReference>
<dbReference type="InterPro" id="IPR050137">
    <property type="entry name" value="PyrR_bifunctional"/>
</dbReference>
<comment type="caution">
    <text evidence="5">The sequence shown here is derived from an EMBL/GenBank/DDBJ whole genome shotgun (WGS) entry which is preliminary data.</text>
</comment>
<dbReference type="SUPFAM" id="SSF53271">
    <property type="entry name" value="PRTase-like"/>
    <property type="match status" value="1"/>
</dbReference>
<keyword evidence="3" id="KW-0804">Transcription</keyword>
<dbReference type="AlphaFoldDB" id="X0ZD02"/>
<keyword evidence="2" id="KW-0805">Transcription regulation</keyword>
<evidence type="ECO:0000256" key="1">
    <source>
        <dbReference type="ARBA" id="ARBA00005565"/>
    </source>
</evidence>
<dbReference type="EMBL" id="BART01004158">
    <property type="protein sequence ID" value="GAG67159.1"/>
    <property type="molecule type" value="Genomic_DNA"/>
</dbReference>
<comment type="similarity">
    <text evidence="1">Belongs to the purine/pyrimidine phosphoribosyltransferase family. PyrR subfamily.</text>
</comment>
<evidence type="ECO:0000259" key="4">
    <source>
        <dbReference type="Pfam" id="PF00156"/>
    </source>
</evidence>
<dbReference type="Pfam" id="PF00156">
    <property type="entry name" value="Pribosyltran"/>
    <property type="match status" value="1"/>
</dbReference>
<dbReference type="CDD" id="cd06223">
    <property type="entry name" value="PRTases_typeI"/>
    <property type="match status" value="1"/>
</dbReference>
<reference evidence="5" key="1">
    <citation type="journal article" date="2014" name="Front. Microbiol.">
        <title>High frequency of phylogenetically diverse reductive dehalogenase-homologous genes in deep subseafloor sedimentary metagenomes.</title>
        <authorList>
            <person name="Kawai M."/>
            <person name="Futagami T."/>
            <person name="Toyoda A."/>
            <person name="Takaki Y."/>
            <person name="Nishi S."/>
            <person name="Hori S."/>
            <person name="Arai W."/>
            <person name="Tsubouchi T."/>
            <person name="Morono Y."/>
            <person name="Uchiyama I."/>
            <person name="Ito T."/>
            <person name="Fujiyama A."/>
            <person name="Inagaki F."/>
            <person name="Takami H."/>
        </authorList>
    </citation>
    <scope>NUCLEOTIDE SEQUENCE</scope>
    <source>
        <strain evidence="5">Expedition CK06-06</strain>
    </source>
</reference>
<evidence type="ECO:0000256" key="2">
    <source>
        <dbReference type="ARBA" id="ARBA00023015"/>
    </source>
</evidence>
<protein>
    <recommendedName>
        <fullName evidence="4">Phosphoribosyltransferase domain-containing protein</fullName>
    </recommendedName>
</protein>
<dbReference type="InterPro" id="IPR029057">
    <property type="entry name" value="PRTase-like"/>
</dbReference>
<sequence>MAKLMDKDEIRRSLLRLSHQILEKNREIEDLVVVGIHRRGVTLAERISKMIEEIKGKKLPTGTLDITLYRDDLTRIAYQPVVRNTDILFPIDDKKVVLVDDVLYTGRTVRAAIDALIDFGRPKKIELVVLIDRGHRQLPIRADYVGKNIPTSPEEMVEVKVEELDGTDEVLILKRI</sequence>
<gene>
    <name evidence="5" type="ORF">S01H4_10703</name>
</gene>
<name>X0ZD02_9ZZZZ</name>
<dbReference type="FunFam" id="3.40.50.2020:FF:000020">
    <property type="entry name" value="Bifunctional protein PyrR"/>
    <property type="match status" value="1"/>
</dbReference>
<dbReference type="InterPro" id="IPR023050">
    <property type="entry name" value="PyrR"/>
</dbReference>
<accession>X0ZD02</accession>
<evidence type="ECO:0000256" key="3">
    <source>
        <dbReference type="ARBA" id="ARBA00023163"/>
    </source>
</evidence>
<dbReference type="InterPro" id="IPR000836">
    <property type="entry name" value="PRTase_dom"/>
</dbReference>
<dbReference type="PANTHER" id="PTHR11608:SF0">
    <property type="entry name" value="BIFUNCTIONAL PROTEIN PYRR"/>
    <property type="match status" value="1"/>
</dbReference>
<proteinExistence type="inferred from homology"/>
<feature type="domain" description="Phosphoribosyltransferase" evidence="4">
    <location>
        <begin position="15"/>
        <end position="161"/>
    </location>
</feature>
<dbReference type="NCBIfam" id="NF003545">
    <property type="entry name" value="PRK05205.1-1"/>
    <property type="match status" value="1"/>
</dbReference>
<dbReference type="NCBIfam" id="NF003549">
    <property type="entry name" value="PRK05205.1-5"/>
    <property type="match status" value="1"/>
</dbReference>